<dbReference type="Proteomes" id="UP000008525">
    <property type="component" value="Plasmid pRK2"/>
</dbReference>
<name>A0A0H3F8S5_ECOLW</name>
<dbReference type="KEGG" id="elw:ECW_P2m0003"/>
<keyword evidence="1" id="KW-0614">Plasmid</keyword>
<accession>A0A0H3F8S5</accession>
<reference evidence="1 2" key="1">
    <citation type="journal article" date="2011" name="BMC Genomics">
        <title>The genome sequence of E. coli W (ATCC 9637): comparative genome analysis and an improved genome-scale reconstruction of E. coli.</title>
        <authorList>
            <person name="Archer C.T."/>
            <person name="Kim J.F."/>
            <person name="Jeong H."/>
            <person name="Park J.H."/>
            <person name="Vickers C.E."/>
            <person name="Lee S.Y."/>
            <person name="Nielsen L.K."/>
        </authorList>
    </citation>
    <scope>NUCLEOTIDE SEQUENCE [LARGE SCALE GENOMIC DNA]</scope>
    <source>
        <strain evidence="2">ATCC 9637 / CCM 2024 / DSM 1116 / LMG 11080 / NBRC 13500 / NCIMB 8666 / NRRL B-766 / W</strain>
        <plasmid evidence="2">pRK2</plasmid>
    </source>
</reference>
<proteinExistence type="predicted"/>
<dbReference type="EMBL" id="CP002187">
    <property type="protein sequence ID" value="ADT78147.1"/>
    <property type="molecule type" value="Genomic_DNA"/>
</dbReference>
<organism evidence="1 2">
    <name type="scientific">Escherichia coli (strain ATCC 9637 / CCM 2024 / DSM 1116 / LMG 11080 / NBRC 13500 / NCIMB 8666 / NRRL B-766 / W)</name>
    <dbReference type="NCBI Taxonomy" id="566546"/>
    <lineage>
        <taxon>Bacteria</taxon>
        <taxon>Pseudomonadati</taxon>
        <taxon>Pseudomonadota</taxon>
        <taxon>Gammaproteobacteria</taxon>
        <taxon>Enterobacterales</taxon>
        <taxon>Enterobacteriaceae</taxon>
        <taxon>Escherichia</taxon>
    </lineage>
</organism>
<sequence>MRSPVPAFRFTGVTPLLWPRFLIPRLTLGSGKAVRSKLDCMHEPPVQSDRSVLSGNYRLESNPERHNKTPLAAAIGKRVYKRLLMQSS</sequence>
<geneLocation type="plasmid" evidence="1 2">
    <name>pRK2</name>
</geneLocation>
<evidence type="ECO:0000313" key="1">
    <source>
        <dbReference type="EMBL" id="ADT78147.1"/>
    </source>
</evidence>
<gene>
    <name evidence="1" type="ordered locus">ECW_P2m0003</name>
</gene>
<evidence type="ECO:0000313" key="2">
    <source>
        <dbReference type="Proteomes" id="UP000008525"/>
    </source>
</evidence>
<dbReference type="AlphaFoldDB" id="A0A0H3F8S5"/>
<evidence type="ECO:0008006" key="3">
    <source>
        <dbReference type="Google" id="ProtNLM"/>
    </source>
</evidence>
<protein>
    <recommendedName>
        <fullName evidence="3">Replication initiation protein</fullName>
    </recommendedName>
</protein>